<sequence length="102" mass="10653">MAGISWQLLTLFQSFLLGTGVLPGTVWGVPGSEGLKLSARACTLARCAHGRAPWHGLERASLWKSEAIEARACDSAWAGACAPLAFGLFRLVLGTAVLLSTG</sequence>
<feature type="signal peptide" evidence="1">
    <location>
        <begin position="1"/>
        <end position="28"/>
    </location>
</feature>
<dbReference type="Proteomes" id="UP000027138">
    <property type="component" value="Unassembled WGS sequence"/>
</dbReference>
<keyword evidence="1" id="KW-0732">Signal</keyword>
<accession>A0A067KQZ0</accession>
<feature type="chain" id="PRO_5001643942" evidence="1">
    <location>
        <begin position="29"/>
        <end position="102"/>
    </location>
</feature>
<keyword evidence="3" id="KW-1185">Reference proteome</keyword>
<proteinExistence type="predicted"/>
<protein>
    <submittedName>
        <fullName evidence="2">Uncharacterized protein</fullName>
    </submittedName>
</protein>
<evidence type="ECO:0000256" key="1">
    <source>
        <dbReference type="SAM" id="SignalP"/>
    </source>
</evidence>
<reference evidence="2 3" key="1">
    <citation type="journal article" date="2014" name="PLoS ONE">
        <title>Global Analysis of Gene Expression Profiles in Physic Nut (Jatropha curcas L.) Seedlings Exposed to Salt Stress.</title>
        <authorList>
            <person name="Zhang L."/>
            <person name="Zhang C."/>
            <person name="Wu P."/>
            <person name="Chen Y."/>
            <person name="Li M."/>
            <person name="Jiang H."/>
            <person name="Wu G."/>
        </authorList>
    </citation>
    <scope>NUCLEOTIDE SEQUENCE [LARGE SCALE GENOMIC DNA]</scope>
    <source>
        <strain evidence="3">cv. GZQX0401</strain>
        <tissue evidence="2">Young leaves</tissue>
    </source>
</reference>
<dbReference type="AlphaFoldDB" id="A0A067KQZ0"/>
<evidence type="ECO:0000313" key="3">
    <source>
        <dbReference type="Proteomes" id="UP000027138"/>
    </source>
</evidence>
<evidence type="ECO:0000313" key="2">
    <source>
        <dbReference type="EMBL" id="KDP34690.1"/>
    </source>
</evidence>
<name>A0A067KQZ0_JATCU</name>
<organism evidence="2 3">
    <name type="scientific">Jatropha curcas</name>
    <name type="common">Barbados nut</name>
    <dbReference type="NCBI Taxonomy" id="180498"/>
    <lineage>
        <taxon>Eukaryota</taxon>
        <taxon>Viridiplantae</taxon>
        <taxon>Streptophyta</taxon>
        <taxon>Embryophyta</taxon>
        <taxon>Tracheophyta</taxon>
        <taxon>Spermatophyta</taxon>
        <taxon>Magnoliopsida</taxon>
        <taxon>eudicotyledons</taxon>
        <taxon>Gunneridae</taxon>
        <taxon>Pentapetalae</taxon>
        <taxon>rosids</taxon>
        <taxon>fabids</taxon>
        <taxon>Malpighiales</taxon>
        <taxon>Euphorbiaceae</taxon>
        <taxon>Crotonoideae</taxon>
        <taxon>Jatropheae</taxon>
        <taxon>Jatropha</taxon>
    </lineage>
</organism>
<dbReference type="EMBL" id="KK914513">
    <property type="protein sequence ID" value="KDP34690.1"/>
    <property type="molecule type" value="Genomic_DNA"/>
</dbReference>
<gene>
    <name evidence="2" type="ORF">JCGZ_10895</name>
</gene>